<dbReference type="Pfam" id="PF17862">
    <property type="entry name" value="AAA_lid_3"/>
    <property type="match status" value="1"/>
</dbReference>
<dbReference type="EMBL" id="KI912114">
    <property type="protein sequence ID" value="ETS79407.1"/>
    <property type="molecule type" value="Genomic_DNA"/>
</dbReference>
<evidence type="ECO:0000259" key="6">
    <source>
        <dbReference type="SMART" id="SM00382"/>
    </source>
</evidence>
<evidence type="ECO:0000256" key="2">
    <source>
        <dbReference type="ARBA" id="ARBA00022741"/>
    </source>
</evidence>
<gene>
    <name evidence="7" type="ORF">PFICI_09260</name>
</gene>
<dbReference type="GeneID" id="19274273"/>
<feature type="compositionally biased region" description="Low complexity" evidence="5">
    <location>
        <begin position="1"/>
        <end position="28"/>
    </location>
</feature>
<protein>
    <recommendedName>
        <fullName evidence="6">AAA+ ATPase domain-containing protein</fullName>
    </recommendedName>
</protein>
<dbReference type="OMA" id="IFMHATD"/>
<evidence type="ECO:0000313" key="7">
    <source>
        <dbReference type="EMBL" id="ETS79407.1"/>
    </source>
</evidence>
<dbReference type="Proteomes" id="UP000030651">
    <property type="component" value="Unassembled WGS sequence"/>
</dbReference>
<dbReference type="PANTHER" id="PTHR45644">
    <property type="entry name" value="AAA ATPASE, PUTATIVE (AFU_ORTHOLOGUE AFUA_2G12920)-RELATED-RELATED"/>
    <property type="match status" value="1"/>
</dbReference>
<dbReference type="GO" id="GO:0016887">
    <property type="term" value="F:ATP hydrolysis activity"/>
    <property type="evidence" value="ECO:0007669"/>
    <property type="project" value="InterPro"/>
</dbReference>
<keyword evidence="3" id="KW-1000">Mitochondrion outer membrane</keyword>
<dbReference type="InterPro" id="IPR041569">
    <property type="entry name" value="AAA_lid_3"/>
</dbReference>
<reference evidence="8" key="1">
    <citation type="journal article" date="2015" name="BMC Genomics">
        <title>Genomic and transcriptomic analysis of the endophytic fungus Pestalotiopsis fici reveals its lifestyle and high potential for synthesis of natural products.</title>
        <authorList>
            <person name="Wang X."/>
            <person name="Zhang X."/>
            <person name="Liu L."/>
            <person name="Xiang M."/>
            <person name="Wang W."/>
            <person name="Sun X."/>
            <person name="Che Y."/>
            <person name="Guo L."/>
            <person name="Liu G."/>
            <person name="Guo L."/>
            <person name="Wang C."/>
            <person name="Yin W.B."/>
            <person name="Stadler M."/>
            <person name="Zhang X."/>
            <person name="Liu X."/>
        </authorList>
    </citation>
    <scope>NUCLEOTIDE SEQUENCE [LARGE SCALE GENOMIC DNA]</scope>
    <source>
        <strain evidence="8">W106-1 / CGMCC3.15140</strain>
    </source>
</reference>
<evidence type="ECO:0000256" key="4">
    <source>
        <dbReference type="ARBA" id="ARBA00022840"/>
    </source>
</evidence>
<accession>W3X208</accession>
<dbReference type="OrthoDB" id="39734at2759"/>
<sequence length="1114" mass="123362">MYAQWARASRSAALRPPTAARLPTRPAAGSCFHSSAPVQEAAGGASDPSPSPSPNDESPNGSDNPKNGDGSSGNNGTTSQESGKEEEDLSGDKGMSNGDARGRARRTNGGPKSRTTRLKVPEELPPVHLPKDFAKLRVVGKKSNQAWSKQTWRFPGKHYRPLLSTKVLPTKDLDKEDLERLAGMYAAQTSPKTGSIMNETTLDEDALDLRLIYNKASKGHIPDANLRELDSVWTDMFELTAWTSDEVENLKNNSRSKIDSHADPDWLAEEIEFVSLRGSVMLVAACNSALLSMAELELQTAVDSHHLEVPSRGFIDLIESQDPAEKAKAYEVAQYHAQRVKPYNLASPDEKWLLRNVLVSKLPQRPSLGIAHYETLCEATASIRADLNMVPPKHIRAADIKRPITVLNFEYYSGYSWPRMMMRDIAMELDANMVTIHAPDLAYVAGKYLGQDPILAPGPLSLLGYKAAENAGRVQHRKAEQSDDESRTDIPFSIVMHAEKPKKEGKKNIMDYFLGEPNRASKTDEKWNDLKVNAVLEQFVLAADTHLPGGAEAAQQRPLVIHVHDFNALNMDDECGSVVMGKLRTIVDDLWAAGRKVVIVGTCSSSGVPSAYKSAMKELRTTERVIDFRPPSTEAPESEMNATAAAISHHSISDDINTALKGVTRREHLTENSRNIYLMMQNLVSDVDSEHLFTPEFELKGMNPDHYPSFLSKKLLPVSEVYRIVKIMHGLRTTHPDQSMQTVFEDAMRLVKHIDDAQSHHDAPEKAELETKSNTMNDPGRSATDYEKRFMSAIVDPKNLRTTFNDIHAPAETIDSIKMLTQLSLLRPEAFAYGVLATDRIPGCLLYGPPGTGKTLLAKAVAKESGANMIEVSGASINQMYVGESEKNIRALFSMAKKKEPLVIFIDEADALLGARGGRNDAAGRRDVINQFLREWDGMEASKAFIMVATNRPFDLDEAVLRRLPRKLLVDLPLEGDRAAILKIHLKMEKLDDTVSIEQIAKRTPLYSGSDLKNVCVAAAMAAVKEELEASEKHSGPDPYVWPEKRVLNNRHFEKALAEIPASVSEDMATLSAIKKFDERYGEKKTRRKRRGMGFEVVPESTDSHEARVRSADK</sequence>
<dbReference type="KEGG" id="pfy:PFICI_09260"/>
<organism evidence="7 8">
    <name type="scientific">Pestalotiopsis fici (strain W106-1 / CGMCC3.15140)</name>
    <dbReference type="NCBI Taxonomy" id="1229662"/>
    <lineage>
        <taxon>Eukaryota</taxon>
        <taxon>Fungi</taxon>
        <taxon>Dikarya</taxon>
        <taxon>Ascomycota</taxon>
        <taxon>Pezizomycotina</taxon>
        <taxon>Sordariomycetes</taxon>
        <taxon>Xylariomycetidae</taxon>
        <taxon>Amphisphaeriales</taxon>
        <taxon>Sporocadaceae</taxon>
        <taxon>Pestalotiopsis</taxon>
    </lineage>
</organism>
<dbReference type="GO" id="GO:0005741">
    <property type="term" value="C:mitochondrial outer membrane"/>
    <property type="evidence" value="ECO:0007669"/>
    <property type="project" value="UniProtKB-SubCell"/>
</dbReference>
<dbReference type="PANTHER" id="PTHR45644:SF56">
    <property type="entry name" value="AAA ATPASE, PUTATIVE (AFU_ORTHOLOGUE AFUA_2G12920)-RELATED"/>
    <property type="match status" value="1"/>
</dbReference>
<dbReference type="HOGENOM" id="CLU_004223_0_0_1"/>
<feature type="compositionally biased region" description="Basic and acidic residues" evidence="5">
    <location>
        <begin position="757"/>
        <end position="771"/>
    </location>
</feature>
<keyword evidence="3" id="KW-0472">Membrane</keyword>
<feature type="region of interest" description="Disordered" evidence="5">
    <location>
        <begin position="1"/>
        <end position="122"/>
    </location>
</feature>
<comment type="subcellular location">
    <subcellularLocation>
        <location evidence="1">Mitochondrion outer membrane</location>
        <topology evidence="1">Single-pass membrane protein</topology>
    </subcellularLocation>
</comment>
<keyword evidence="3" id="KW-0496">Mitochondrion</keyword>
<dbReference type="AlphaFoldDB" id="W3X208"/>
<feature type="compositionally biased region" description="Basic and acidic residues" evidence="5">
    <location>
        <begin position="1102"/>
        <end position="1114"/>
    </location>
</feature>
<dbReference type="InterPro" id="IPR027417">
    <property type="entry name" value="P-loop_NTPase"/>
</dbReference>
<dbReference type="SUPFAM" id="SSF52540">
    <property type="entry name" value="P-loop containing nucleoside triphosphate hydrolases"/>
    <property type="match status" value="1"/>
</dbReference>
<dbReference type="Gene3D" id="3.40.50.300">
    <property type="entry name" value="P-loop containing nucleotide triphosphate hydrolases"/>
    <property type="match status" value="1"/>
</dbReference>
<evidence type="ECO:0000256" key="5">
    <source>
        <dbReference type="SAM" id="MobiDB-lite"/>
    </source>
</evidence>
<dbReference type="InterPro" id="IPR003593">
    <property type="entry name" value="AAA+_ATPase"/>
</dbReference>
<dbReference type="SMART" id="SM00382">
    <property type="entry name" value="AAA"/>
    <property type="match status" value="1"/>
</dbReference>
<proteinExistence type="predicted"/>
<keyword evidence="4" id="KW-0067">ATP-binding</keyword>
<dbReference type="Gene3D" id="1.10.8.60">
    <property type="match status" value="1"/>
</dbReference>
<evidence type="ECO:0000313" key="8">
    <source>
        <dbReference type="Proteomes" id="UP000030651"/>
    </source>
</evidence>
<dbReference type="Pfam" id="PF00004">
    <property type="entry name" value="AAA"/>
    <property type="match status" value="1"/>
</dbReference>
<keyword evidence="2" id="KW-0547">Nucleotide-binding</keyword>
<evidence type="ECO:0000256" key="1">
    <source>
        <dbReference type="ARBA" id="ARBA00004572"/>
    </source>
</evidence>
<dbReference type="STRING" id="1229662.W3X208"/>
<dbReference type="InterPro" id="IPR051701">
    <property type="entry name" value="Mito_OM_Translocase_MSP1"/>
</dbReference>
<dbReference type="GO" id="GO:0005524">
    <property type="term" value="F:ATP binding"/>
    <property type="evidence" value="ECO:0007669"/>
    <property type="project" value="UniProtKB-KW"/>
</dbReference>
<feature type="region of interest" description="Disordered" evidence="5">
    <location>
        <begin position="757"/>
        <end position="783"/>
    </location>
</feature>
<evidence type="ECO:0000256" key="3">
    <source>
        <dbReference type="ARBA" id="ARBA00022787"/>
    </source>
</evidence>
<dbReference type="InterPro" id="IPR003959">
    <property type="entry name" value="ATPase_AAA_core"/>
</dbReference>
<feature type="compositionally biased region" description="Low complexity" evidence="5">
    <location>
        <begin position="40"/>
        <end position="79"/>
    </location>
</feature>
<name>W3X208_PESFW</name>
<feature type="region of interest" description="Disordered" evidence="5">
    <location>
        <begin position="1082"/>
        <end position="1114"/>
    </location>
</feature>
<dbReference type="RefSeq" id="XP_007836032.1">
    <property type="nucleotide sequence ID" value="XM_007837841.1"/>
</dbReference>
<keyword evidence="8" id="KW-1185">Reference proteome</keyword>
<dbReference type="eggNOG" id="KOG0737">
    <property type="taxonomic scope" value="Eukaryota"/>
</dbReference>
<feature type="domain" description="AAA+ ATPase" evidence="6">
    <location>
        <begin position="840"/>
        <end position="974"/>
    </location>
</feature>
<dbReference type="InParanoid" id="W3X208"/>